<dbReference type="GO" id="GO:0004521">
    <property type="term" value="F:RNA endonuclease activity"/>
    <property type="evidence" value="ECO:0007669"/>
    <property type="project" value="InterPro"/>
</dbReference>
<dbReference type="Pfam" id="PF00545">
    <property type="entry name" value="Ribonuclease"/>
    <property type="match status" value="1"/>
</dbReference>
<keyword evidence="5" id="KW-1185">Reference proteome</keyword>
<reference evidence="4" key="1">
    <citation type="submission" date="2023-02" db="EMBL/GenBank/DDBJ databases">
        <authorList>
            <person name="Palmer J.M."/>
        </authorList>
    </citation>
    <scope>NUCLEOTIDE SEQUENCE</scope>
    <source>
        <strain evidence="4">FW57</strain>
    </source>
</reference>
<keyword evidence="1" id="KW-0540">Nuclease</keyword>
<dbReference type="InterPro" id="IPR016191">
    <property type="entry name" value="Ribonuclease/ribotoxin"/>
</dbReference>
<dbReference type="GO" id="GO:0016787">
    <property type="term" value="F:hydrolase activity"/>
    <property type="evidence" value="ECO:0007669"/>
    <property type="project" value="UniProtKB-KW"/>
</dbReference>
<dbReference type="Proteomes" id="UP001197093">
    <property type="component" value="Unassembled WGS sequence"/>
</dbReference>
<sequence length="194" mass="21067">MDSVSASPTPEHVPLVSYTTFRLVSDEVDDDEESDAGTVTPKGPAGARSPMESEVTETSYYSMTNLSDTNAHRRIAAAEVRAQAIAIPTTTLHRPHGYPHAFHNREALPLANTPPLIEHPLTPKGPYVAGSPPGPARIVTNREDRSTPEAIYHDPHSPLRRAGRREFPFSKAPYRGRKTGAATGLEDGFAGMEF</sequence>
<feature type="region of interest" description="Disordered" evidence="3">
    <location>
        <begin position="24"/>
        <end position="54"/>
    </location>
</feature>
<evidence type="ECO:0000256" key="3">
    <source>
        <dbReference type="SAM" id="MobiDB-lite"/>
    </source>
</evidence>
<keyword evidence="2" id="KW-0378">Hydrolase</keyword>
<dbReference type="AlphaFoldDB" id="A0AAD4HXS7"/>
<protein>
    <submittedName>
        <fullName evidence="4">Uncharacterized protein</fullName>
    </submittedName>
</protein>
<evidence type="ECO:0000313" key="4">
    <source>
        <dbReference type="EMBL" id="KAG7287296.1"/>
    </source>
</evidence>
<organism evidence="4 5">
    <name type="scientific">Staphylotrichum longicolle</name>
    <dbReference type="NCBI Taxonomy" id="669026"/>
    <lineage>
        <taxon>Eukaryota</taxon>
        <taxon>Fungi</taxon>
        <taxon>Dikarya</taxon>
        <taxon>Ascomycota</taxon>
        <taxon>Pezizomycotina</taxon>
        <taxon>Sordariomycetes</taxon>
        <taxon>Sordariomycetidae</taxon>
        <taxon>Sordariales</taxon>
        <taxon>Chaetomiaceae</taxon>
        <taxon>Staphylotrichum</taxon>
    </lineage>
</organism>
<proteinExistence type="predicted"/>
<evidence type="ECO:0000313" key="5">
    <source>
        <dbReference type="Proteomes" id="UP001197093"/>
    </source>
</evidence>
<dbReference type="SUPFAM" id="SSF53933">
    <property type="entry name" value="Microbial ribonucleases"/>
    <property type="match status" value="1"/>
</dbReference>
<dbReference type="Gene3D" id="3.10.450.30">
    <property type="entry name" value="Microbial ribonucleases"/>
    <property type="match status" value="1"/>
</dbReference>
<accession>A0AAD4HXS7</accession>
<feature type="compositionally biased region" description="Acidic residues" evidence="3">
    <location>
        <begin position="26"/>
        <end position="35"/>
    </location>
</feature>
<evidence type="ECO:0000256" key="2">
    <source>
        <dbReference type="ARBA" id="ARBA00022801"/>
    </source>
</evidence>
<gene>
    <name evidence="4" type="ORF">NEMBOFW57_006804</name>
</gene>
<dbReference type="EMBL" id="JAHCVI010000003">
    <property type="protein sequence ID" value="KAG7287296.1"/>
    <property type="molecule type" value="Genomic_DNA"/>
</dbReference>
<dbReference type="InterPro" id="IPR000026">
    <property type="entry name" value="N1-like"/>
</dbReference>
<dbReference type="GO" id="GO:0003723">
    <property type="term" value="F:RNA binding"/>
    <property type="evidence" value="ECO:0007669"/>
    <property type="project" value="InterPro"/>
</dbReference>
<name>A0AAD4HXS7_9PEZI</name>
<evidence type="ECO:0000256" key="1">
    <source>
        <dbReference type="ARBA" id="ARBA00022722"/>
    </source>
</evidence>
<comment type="caution">
    <text evidence="4">The sequence shown here is derived from an EMBL/GenBank/DDBJ whole genome shotgun (WGS) entry which is preliminary data.</text>
</comment>